<dbReference type="GeneID" id="71515431"/>
<dbReference type="AlphaFoldDB" id="A0AAC9J256"/>
<protein>
    <recommendedName>
        <fullName evidence="3">Cell division protein FtsN</fullName>
    </recommendedName>
</protein>
<proteinExistence type="predicted"/>
<organism evidence="1 2">
    <name type="scientific">Virgibacillus halodenitrificans</name>
    <name type="common">Bacillus halodenitrificans</name>
    <dbReference type="NCBI Taxonomy" id="1482"/>
    <lineage>
        <taxon>Bacteria</taxon>
        <taxon>Bacillati</taxon>
        <taxon>Bacillota</taxon>
        <taxon>Bacilli</taxon>
        <taxon>Bacillales</taxon>
        <taxon>Bacillaceae</taxon>
        <taxon>Virgibacillus</taxon>
    </lineage>
</organism>
<evidence type="ECO:0008006" key="3">
    <source>
        <dbReference type="Google" id="ProtNLM"/>
    </source>
</evidence>
<accession>A0AAC9J256</accession>
<dbReference type="EMBL" id="CP017962">
    <property type="protein sequence ID" value="APC49158.1"/>
    <property type="molecule type" value="Genomic_DNA"/>
</dbReference>
<evidence type="ECO:0000313" key="2">
    <source>
        <dbReference type="Proteomes" id="UP000182945"/>
    </source>
</evidence>
<sequence>MNLKNSILTAVATAAIGLCLIGSGTYAYFSDTEETNNTFAAGLLDLEINKENIINVEKMVPGDSVNGEFQLLNEGNVDIKNIKLISSYVVNDYGAPNNGDDLGKYIEVQFKHHGKAVFNEPKTLAELQQTPEEIVGEFPVGSSPKEFSVEIEFINNENNQNHFQKDTIELNWNFEAVQRDGKTLE</sequence>
<dbReference type="InterPro" id="IPR022121">
    <property type="entry name" value="Peptidase_M73_camelysin"/>
</dbReference>
<name>A0AAC9J256_VIRHA</name>
<dbReference type="RefSeq" id="WP_071649323.1">
    <property type="nucleotide sequence ID" value="NZ_CP017962.1"/>
</dbReference>
<dbReference type="KEGG" id="vhl:BME96_13545"/>
<dbReference type="Proteomes" id="UP000182945">
    <property type="component" value="Chromosome"/>
</dbReference>
<dbReference type="NCBIfam" id="TIGR04088">
    <property type="entry name" value="cognate_SipW"/>
    <property type="match status" value="1"/>
</dbReference>
<dbReference type="InterPro" id="IPR023833">
    <property type="entry name" value="Signal_pept_SipW-depend-type"/>
</dbReference>
<dbReference type="Pfam" id="PF12389">
    <property type="entry name" value="Peptidase_M73"/>
    <property type="match status" value="1"/>
</dbReference>
<evidence type="ECO:0000313" key="1">
    <source>
        <dbReference type="EMBL" id="APC49158.1"/>
    </source>
</evidence>
<gene>
    <name evidence="1" type="ORF">BME96_13545</name>
</gene>
<reference evidence="1 2" key="1">
    <citation type="submission" date="2016-11" db="EMBL/GenBank/DDBJ databases">
        <title>Complete genome sequencing of Virgibacillus halodenitrificans PDB-F2.</title>
        <authorList>
            <person name="Sun Z."/>
            <person name="Zhou Y."/>
            <person name="Li H."/>
        </authorList>
    </citation>
    <scope>NUCLEOTIDE SEQUENCE [LARGE SCALE GENOMIC DNA]</scope>
    <source>
        <strain evidence="1 2">PDB-F2</strain>
    </source>
</reference>